<gene>
    <name evidence="3" type="ORF">Ctob_007624</name>
</gene>
<comment type="caution">
    <text evidence="3">The sequence shown here is derived from an EMBL/GenBank/DDBJ whole genome shotgun (WGS) entry which is preliminary data.</text>
</comment>
<feature type="compositionally biased region" description="Basic and acidic residues" evidence="1">
    <location>
        <begin position="158"/>
        <end position="188"/>
    </location>
</feature>
<name>A0A0M0JCI2_9EUKA</name>
<dbReference type="SUPFAM" id="SSF51045">
    <property type="entry name" value="WW domain"/>
    <property type="match status" value="1"/>
</dbReference>
<dbReference type="Proteomes" id="UP000037460">
    <property type="component" value="Unassembled WGS sequence"/>
</dbReference>
<reference evidence="4" key="1">
    <citation type="journal article" date="2015" name="PLoS Genet.">
        <title>Genome Sequence and Transcriptome Analyses of Chrysochromulina tobin: Metabolic Tools for Enhanced Algal Fitness in the Prominent Order Prymnesiales (Haptophyceae).</title>
        <authorList>
            <person name="Hovde B.T."/>
            <person name="Deodato C.R."/>
            <person name="Hunsperger H.M."/>
            <person name="Ryken S.A."/>
            <person name="Yost W."/>
            <person name="Jha R.K."/>
            <person name="Patterson J."/>
            <person name="Monnat R.J. Jr."/>
            <person name="Barlow S.B."/>
            <person name="Starkenburg S.R."/>
            <person name="Cattolico R.A."/>
        </authorList>
    </citation>
    <scope>NUCLEOTIDE SEQUENCE</scope>
    <source>
        <strain evidence="4">CCMP291</strain>
    </source>
</reference>
<feature type="region of interest" description="Disordered" evidence="1">
    <location>
        <begin position="1"/>
        <end position="41"/>
    </location>
</feature>
<dbReference type="AlphaFoldDB" id="A0A0M0JCI2"/>
<feature type="compositionally biased region" description="Basic residues" evidence="1">
    <location>
        <begin position="135"/>
        <end position="145"/>
    </location>
</feature>
<sequence length="267" mass="28222">MSDVLDLPPLQGGDGVPLSDLAAPTSKPEETPAPSAPQQFAPLPETIAAPIQIPVVATKEVAMIVPADVKADRKIEFVVDGVKYSAVLPEGLKAGDTFRARIPATPIMLPVVGPAAGESAPKRPKAEESMQQGAKKPKIAKKKREVKSDDDEEEEDESKGQDDIPMEERIASRVRERRSSATPKEDPSAKAWGEHVTPGGIRYWYNTMTGITSWDKPRGWVPGQKPIVPGLAAAPASAPAPAAVPDAPKPSEGAGKQDEDLLAAIGN</sequence>
<organism evidence="3 4">
    <name type="scientific">Chrysochromulina tobinii</name>
    <dbReference type="NCBI Taxonomy" id="1460289"/>
    <lineage>
        <taxon>Eukaryota</taxon>
        <taxon>Haptista</taxon>
        <taxon>Haptophyta</taxon>
        <taxon>Prymnesiophyceae</taxon>
        <taxon>Prymnesiales</taxon>
        <taxon>Chrysochromulinaceae</taxon>
        <taxon>Chrysochromulina</taxon>
    </lineage>
</organism>
<dbReference type="CDD" id="cd00201">
    <property type="entry name" value="WW"/>
    <property type="match status" value="1"/>
</dbReference>
<keyword evidence="4" id="KW-1185">Reference proteome</keyword>
<feature type="domain" description="WW" evidence="2">
    <location>
        <begin position="186"/>
        <end position="219"/>
    </location>
</feature>
<dbReference type="Gene3D" id="2.20.70.10">
    <property type="match status" value="1"/>
</dbReference>
<dbReference type="InterPro" id="IPR036020">
    <property type="entry name" value="WW_dom_sf"/>
</dbReference>
<evidence type="ECO:0000313" key="4">
    <source>
        <dbReference type="Proteomes" id="UP000037460"/>
    </source>
</evidence>
<dbReference type="PROSITE" id="PS01159">
    <property type="entry name" value="WW_DOMAIN_1"/>
    <property type="match status" value="1"/>
</dbReference>
<feature type="region of interest" description="Disordered" evidence="1">
    <location>
        <begin position="231"/>
        <end position="267"/>
    </location>
</feature>
<dbReference type="OrthoDB" id="410044at2759"/>
<dbReference type="PROSITE" id="PS50020">
    <property type="entry name" value="WW_DOMAIN_2"/>
    <property type="match status" value="1"/>
</dbReference>
<proteinExistence type="predicted"/>
<dbReference type="InterPro" id="IPR001202">
    <property type="entry name" value="WW_dom"/>
</dbReference>
<feature type="compositionally biased region" description="Acidic residues" evidence="1">
    <location>
        <begin position="148"/>
        <end position="157"/>
    </location>
</feature>
<feature type="region of interest" description="Disordered" evidence="1">
    <location>
        <begin position="111"/>
        <end position="195"/>
    </location>
</feature>
<dbReference type="EMBL" id="JWZX01003130">
    <property type="protein sequence ID" value="KOO24062.1"/>
    <property type="molecule type" value="Genomic_DNA"/>
</dbReference>
<evidence type="ECO:0000256" key="1">
    <source>
        <dbReference type="SAM" id="MobiDB-lite"/>
    </source>
</evidence>
<evidence type="ECO:0000259" key="2">
    <source>
        <dbReference type="PROSITE" id="PS50020"/>
    </source>
</evidence>
<dbReference type="SMART" id="SM00456">
    <property type="entry name" value="WW"/>
    <property type="match status" value="1"/>
</dbReference>
<accession>A0A0M0JCI2</accession>
<protein>
    <recommendedName>
        <fullName evidence="2">WW domain-containing protein</fullName>
    </recommendedName>
</protein>
<dbReference type="Pfam" id="PF00397">
    <property type="entry name" value="WW"/>
    <property type="match status" value="1"/>
</dbReference>
<feature type="compositionally biased region" description="Low complexity" evidence="1">
    <location>
        <begin position="232"/>
        <end position="246"/>
    </location>
</feature>
<evidence type="ECO:0000313" key="3">
    <source>
        <dbReference type="EMBL" id="KOO24062.1"/>
    </source>
</evidence>